<dbReference type="STRING" id="69222.BG55_11460"/>
<keyword evidence="1" id="KW-0472">Membrane</keyword>
<proteinExistence type="predicted"/>
<dbReference type="PATRIC" id="fig|69222.5.peg.2377"/>
<reference evidence="2 3" key="1">
    <citation type="submission" date="2014-02" db="EMBL/GenBank/DDBJ databases">
        <title>Draft genome of Erwinia mallotivora strain BT-MARDI, a papaya dieback pathogen.</title>
        <authorList>
            <person name="Redzuan R."/>
            <person name="Abu Bakar N."/>
            <person name="Badrun R."/>
            <person name="Mohd Raih M.F."/>
            <person name="Rozano L."/>
            <person name="Mat Amin N."/>
        </authorList>
    </citation>
    <scope>NUCLEOTIDE SEQUENCE [LARGE SCALE GENOMIC DNA]</scope>
    <source>
        <strain evidence="2 3">BT-MARDI</strain>
    </source>
</reference>
<sequence length="141" mass="16093">MKKPLKIMLAVLVVCVIIIFYGIKYFRMEFVDGADYTEQDKQEYNFYTPKLLKNMPRASDVYDFHYSNVSGPNPAKIYQVIFSGTTETGKINAYLEKKGYKKSGGDINSSNWIGNDPDITVSVEIEKKPVSIRVEMVEKAE</sequence>
<feature type="transmembrane region" description="Helical" evidence="1">
    <location>
        <begin position="7"/>
        <end position="26"/>
    </location>
</feature>
<evidence type="ECO:0000313" key="3">
    <source>
        <dbReference type="Proteomes" id="UP000019918"/>
    </source>
</evidence>
<dbReference type="RefSeq" id="WP_034937456.1">
    <property type="nucleotide sequence ID" value="NZ_JFHN01000046.1"/>
</dbReference>
<gene>
    <name evidence="2" type="ORF">BG55_11460</name>
</gene>
<dbReference type="OrthoDB" id="6463131at2"/>
<protein>
    <submittedName>
        <fullName evidence="2">Uncharacterized protein</fullName>
    </submittedName>
</protein>
<dbReference type="EMBL" id="JFHN01000046">
    <property type="protein sequence ID" value="EXU75344.1"/>
    <property type="molecule type" value="Genomic_DNA"/>
</dbReference>
<accession>A0A014MB55</accession>
<keyword evidence="1" id="KW-0812">Transmembrane</keyword>
<evidence type="ECO:0000313" key="2">
    <source>
        <dbReference type="EMBL" id="EXU75344.1"/>
    </source>
</evidence>
<organism evidence="2 3">
    <name type="scientific">Erwinia mallotivora</name>
    <dbReference type="NCBI Taxonomy" id="69222"/>
    <lineage>
        <taxon>Bacteria</taxon>
        <taxon>Pseudomonadati</taxon>
        <taxon>Pseudomonadota</taxon>
        <taxon>Gammaproteobacteria</taxon>
        <taxon>Enterobacterales</taxon>
        <taxon>Erwiniaceae</taxon>
        <taxon>Erwinia</taxon>
    </lineage>
</organism>
<dbReference type="AlphaFoldDB" id="A0A014MB55"/>
<keyword evidence="3" id="KW-1185">Reference proteome</keyword>
<dbReference type="Proteomes" id="UP000019918">
    <property type="component" value="Unassembled WGS sequence"/>
</dbReference>
<keyword evidence="1" id="KW-1133">Transmembrane helix</keyword>
<comment type="caution">
    <text evidence="2">The sequence shown here is derived from an EMBL/GenBank/DDBJ whole genome shotgun (WGS) entry which is preliminary data.</text>
</comment>
<name>A0A014MB55_9GAMM</name>
<evidence type="ECO:0000256" key="1">
    <source>
        <dbReference type="SAM" id="Phobius"/>
    </source>
</evidence>